<evidence type="ECO:0000256" key="5">
    <source>
        <dbReference type="SAM" id="SignalP"/>
    </source>
</evidence>
<reference evidence="7 8" key="1">
    <citation type="submission" date="2019-02" db="EMBL/GenBank/DDBJ databases">
        <title>Deep-cultivation of Planctomycetes and their phenomic and genomic characterization uncovers novel biology.</title>
        <authorList>
            <person name="Wiegand S."/>
            <person name="Jogler M."/>
            <person name="Boedeker C."/>
            <person name="Pinto D."/>
            <person name="Vollmers J."/>
            <person name="Rivas-Marin E."/>
            <person name="Kohn T."/>
            <person name="Peeters S.H."/>
            <person name="Heuer A."/>
            <person name="Rast P."/>
            <person name="Oberbeckmann S."/>
            <person name="Bunk B."/>
            <person name="Jeske O."/>
            <person name="Meyerdierks A."/>
            <person name="Storesund J.E."/>
            <person name="Kallscheuer N."/>
            <person name="Luecker S."/>
            <person name="Lage O.M."/>
            <person name="Pohl T."/>
            <person name="Merkel B.J."/>
            <person name="Hornburger P."/>
            <person name="Mueller R.-W."/>
            <person name="Bruemmer F."/>
            <person name="Labrenz M."/>
            <person name="Spormann A.M."/>
            <person name="Op Den Camp H."/>
            <person name="Overmann J."/>
            <person name="Amann R."/>
            <person name="Jetten M.S.M."/>
            <person name="Mascher T."/>
            <person name="Medema M.H."/>
            <person name="Devos D.P."/>
            <person name="Kaster A.-K."/>
            <person name="Ovreas L."/>
            <person name="Rohde M."/>
            <person name="Galperin M.Y."/>
            <person name="Jogler C."/>
        </authorList>
    </citation>
    <scope>NUCLEOTIDE SEQUENCE [LARGE SCALE GENOMIC DNA]</scope>
    <source>
        <strain evidence="7 8">Pla22</strain>
    </source>
</reference>
<keyword evidence="8" id="KW-1185">Reference proteome</keyword>
<evidence type="ECO:0000256" key="4">
    <source>
        <dbReference type="SAM" id="MobiDB-lite"/>
    </source>
</evidence>
<name>A0A5C5WRR9_9BACT</name>
<dbReference type="RefSeq" id="WP_146513075.1">
    <property type="nucleotide sequence ID" value="NZ_SJPI01000001.1"/>
</dbReference>
<dbReference type="PANTHER" id="PTHR35889:SF3">
    <property type="entry name" value="F-BOX DOMAIN-CONTAINING PROTEIN"/>
    <property type="match status" value="1"/>
</dbReference>
<gene>
    <name evidence="7" type="ORF">Pla22_03790</name>
</gene>
<feature type="domain" description="Cytochrome c" evidence="6">
    <location>
        <begin position="131"/>
        <end position="232"/>
    </location>
</feature>
<evidence type="ECO:0000313" key="7">
    <source>
        <dbReference type="EMBL" id="TWT52753.1"/>
    </source>
</evidence>
<feature type="signal peptide" evidence="5">
    <location>
        <begin position="1"/>
        <end position="19"/>
    </location>
</feature>
<sequence length="645" mass="69542" precursor="true">MKLFARLFVLLIVSSTLIAEDAVSLSDRKKVLDINRAVAKAGQDYASGKLEECADEIRSATQLINMVAEQSPSLMDQLQPAIKRIEKARELLESKGIVIEPIADRENVTDADPSMASNRRAKSSKRPAKRPEKPTGPEVFMTDDPLSFTKVVAPILANRCGQCHVAGAKGGFQMLSYAGLMKGPPEGVVIMPGDNIGSRLIETIETGDMPRGSGEVPATELATLKAWVAAGAKFDGADPNAPLVSSASVSNQPSPAMSVTRASGNETVSFAKDIAGLLVNNCSGCHIDAMQIRGGLRMDNFAGLLRGGDSGSVIEPGKGSDSLFVKKLRGLEGDRMPAGGRPALAEKDIQLIAKWIDEGATFDGSSETQSLPVMHQLAWASSASPEEVASKRADLAKEAWALANGSGKQINEAKSDEFLVLGTGSQATLDLVSTIVQRQLKVVDSVMPAKGDGTYYRGRATVFVFPRRYDYSEFAKMVEQRSIPTGWTSHWSYDGINAYVAVVVGENDDEATIESRLLAPLTSLAVATQGSDLPRWLAEGVGVVTAMRKAKLSRDDRRKIEMETQQAVMSAENAKQFLEGKMSPEQSDRVGAAIATTLLDRTQRKKYDQLLRQLSENAPFDVAFTQAFGVTVEGYVEAWFQYARK</sequence>
<feature type="chain" id="PRO_5022884668" evidence="5">
    <location>
        <begin position="20"/>
        <end position="645"/>
    </location>
</feature>
<evidence type="ECO:0000313" key="8">
    <source>
        <dbReference type="Proteomes" id="UP000316598"/>
    </source>
</evidence>
<organism evidence="7 8">
    <name type="scientific">Rubripirellula amarantea</name>
    <dbReference type="NCBI Taxonomy" id="2527999"/>
    <lineage>
        <taxon>Bacteria</taxon>
        <taxon>Pseudomonadati</taxon>
        <taxon>Planctomycetota</taxon>
        <taxon>Planctomycetia</taxon>
        <taxon>Pirellulales</taxon>
        <taxon>Pirellulaceae</taxon>
        <taxon>Rubripirellula</taxon>
    </lineage>
</organism>
<proteinExistence type="predicted"/>
<keyword evidence="1 3" id="KW-0479">Metal-binding</keyword>
<comment type="caution">
    <text evidence="7">The sequence shown here is derived from an EMBL/GenBank/DDBJ whole genome shotgun (WGS) entry which is preliminary data.</text>
</comment>
<dbReference type="InterPro" id="IPR009056">
    <property type="entry name" value="Cyt_c-like_dom"/>
</dbReference>
<dbReference type="Proteomes" id="UP000316598">
    <property type="component" value="Unassembled WGS sequence"/>
</dbReference>
<dbReference type="GO" id="GO:0046872">
    <property type="term" value="F:metal ion binding"/>
    <property type="evidence" value="ECO:0007669"/>
    <property type="project" value="UniProtKB-KW"/>
</dbReference>
<dbReference type="GO" id="GO:0009055">
    <property type="term" value="F:electron transfer activity"/>
    <property type="evidence" value="ECO:0007669"/>
    <property type="project" value="InterPro"/>
</dbReference>
<dbReference type="PROSITE" id="PS51007">
    <property type="entry name" value="CYTC"/>
    <property type="match status" value="1"/>
</dbReference>
<keyword evidence="2 3" id="KW-0408">Iron</keyword>
<dbReference type="OrthoDB" id="9809746at2"/>
<evidence type="ECO:0000256" key="3">
    <source>
        <dbReference type="PROSITE-ProRule" id="PRU00433"/>
    </source>
</evidence>
<dbReference type="PANTHER" id="PTHR35889">
    <property type="entry name" value="CYCLOINULO-OLIGOSACCHARIDE FRUCTANOTRANSFERASE-RELATED"/>
    <property type="match status" value="1"/>
</dbReference>
<feature type="region of interest" description="Disordered" evidence="4">
    <location>
        <begin position="108"/>
        <end position="141"/>
    </location>
</feature>
<accession>A0A5C5WRR9</accession>
<keyword evidence="5" id="KW-0732">Signal</keyword>
<dbReference type="InterPro" id="IPR011429">
    <property type="entry name" value="Cyt_c_Planctomycete-type"/>
</dbReference>
<evidence type="ECO:0000256" key="1">
    <source>
        <dbReference type="ARBA" id="ARBA00022723"/>
    </source>
</evidence>
<evidence type="ECO:0000259" key="6">
    <source>
        <dbReference type="PROSITE" id="PS51007"/>
    </source>
</evidence>
<dbReference type="EMBL" id="SJPI01000001">
    <property type="protein sequence ID" value="TWT52753.1"/>
    <property type="molecule type" value="Genomic_DNA"/>
</dbReference>
<keyword evidence="3" id="KW-0349">Heme</keyword>
<protein>
    <submittedName>
        <fullName evidence="7">Planctomycete cytochrome C</fullName>
    </submittedName>
</protein>
<dbReference type="GO" id="GO:0020037">
    <property type="term" value="F:heme binding"/>
    <property type="evidence" value="ECO:0007669"/>
    <property type="project" value="InterPro"/>
</dbReference>
<evidence type="ECO:0000256" key="2">
    <source>
        <dbReference type="ARBA" id="ARBA00023004"/>
    </source>
</evidence>
<dbReference type="Pfam" id="PF07635">
    <property type="entry name" value="PSCyt1"/>
    <property type="match status" value="1"/>
</dbReference>
<dbReference type="AlphaFoldDB" id="A0A5C5WRR9"/>
<feature type="compositionally biased region" description="Basic residues" evidence="4">
    <location>
        <begin position="119"/>
        <end position="128"/>
    </location>
</feature>